<protein>
    <submittedName>
        <fullName evidence="3">MOSC domain-containing protein YiiM</fullName>
    </submittedName>
</protein>
<evidence type="ECO:0000313" key="3">
    <source>
        <dbReference type="EMBL" id="TQN47065.1"/>
    </source>
</evidence>
<evidence type="ECO:0000259" key="2">
    <source>
        <dbReference type="PROSITE" id="PS51340"/>
    </source>
</evidence>
<proteinExistence type="predicted"/>
<feature type="region of interest" description="Disordered" evidence="1">
    <location>
        <begin position="1"/>
        <end position="67"/>
    </location>
</feature>
<dbReference type="InterPro" id="IPR052353">
    <property type="entry name" value="Benzoxazolinone_Detox_Enz"/>
</dbReference>
<dbReference type="Pfam" id="PF03473">
    <property type="entry name" value="MOSC"/>
    <property type="match status" value="1"/>
</dbReference>
<dbReference type="Proteomes" id="UP000320085">
    <property type="component" value="Unassembled WGS sequence"/>
</dbReference>
<dbReference type="Gene3D" id="2.40.33.20">
    <property type="entry name" value="PK beta-barrel domain-like"/>
    <property type="match status" value="1"/>
</dbReference>
<dbReference type="PANTHER" id="PTHR30212:SF2">
    <property type="entry name" value="PROTEIN YIIM"/>
    <property type="match status" value="1"/>
</dbReference>
<reference evidence="3 4" key="1">
    <citation type="submission" date="2019-06" db="EMBL/GenBank/DDBJ databases">
        <title>Sequencing the genomes of 1000 actinobacteria strains.</title>
        <authorList>
            <person name="Klenk H.-P."/>
        </authorList>
    </citation>
    <scope>NUCLEOTIDE SEQUENCE [LARGE SCALE GENOMIC DNA]</scope>
    <source>
        <strain evidence="3 4">DSM 21776</strain>
    </source>
</reference>
<dbReference type="EMBL" id="VFQF01000001">
    <property type="protein sequence ID" value="TQN47065.1"/>
    <property type="molecule type" value="Genomic_DNA"/>
</dbReference>
<dbReference type="RefSeq" id="WP_246069550.1">
    <property type="nucleotide sequence ID" value="NZ_BAAAQC010000005.1"/>
</dbReference>
<dbReference type="GO" id="GO:0003824">
    <property type="term" value="F:catalytic activity"/>
    <property type="evidence" value="ECO:0007669"/>
    <property type="project" value="InterPro"/>
</dbReference>
<sequence>MDGARESSVSGRIVSVNVGHRLPRRRPDVPSTAIDKRPVGHIKVRDPGPKRGGLGSGAVGDEIGDPRHHGGRLQAVYAYASEDQRWWSTQIGRPIAAGGFGENLTTEGVEMTRALVGELWTIGDVVLRVEVPRIPCGTFAEHMGEPRWVRRFSDEGRTGAYLSVVAPGSIEPGASVHVQRPEHDVDLLLLFRAFTGDLDAMHRVVDARVIDAEVQTDLERTLARRTG</sequence>
<dbReference type="PANTHER" id="PTHR30212">
    <property type="entry name" value="PROTEIN YIIM"/>
    <property type="match status" value="1"/>
</dbReference>
<evidence type="ECO:0000313" key="4">
    <source>
        <dbReference type="Proteomes" id="UP000320085"/>
    </source>
</evidence>
<dbReference type="PROSITE" id="PS51340">
    <property type="entry name" value="MOSC"/>
    <property type="match status" value="1"/>
</dbReference>
<organism evidence="3 4">
    <name type="scientific">Humibacillus xanthopallidus</name>
    <dbReference type="NCBI Taxonomy" id="412689"/>
    <lineage>
        <taxon>Bacteria</taxon>
        <taxon>Bacillati</taxon>
        <taxon>Actinomycetota</taxon>
        <taxon>Actinomycetes</taxon>
        <taxon>Micrococcales</taxon>
        <taxon>Intrasporangiaceae</taxon>
        <taxon>Humibacillus</taxon>
    </lineage>
</organism>
<dbReference type="InterPro" id="IPR011037">
    <property type="entry name" value="Pyrv_Knase-like_insert_dom_sf"/>
</dbReference>
<gene>
    <name evidence="3" type="ORF">FHX52_0156</name>
</gene>
<dbReference type="GO" id="GO:0030151">
    <property type="term" value="F:molybdenum ion binding"/>
    <property type="evidence" value="ECO:0007669"/>
    <property type="project" value="InterPro"/>
</dbReference>
<dbReference type="AlphaFoldDB" id="A0A543PSM9"/>
<comment type="caution">
    <text evidence="3">The sequence shown here is derived from an EMBL/GenBank/DDBJ whole genome shotgun (WGS) entry which is preliminary data.</text>
</comment>
<dbReference type="InterPro" id="IPR005302">
    <property type="entry name" value="MoCF_Sase_C"/>
</dbReference>
<accession>A0A543PSM9</accession>
<name>A0A543PSM9_9MICO</name>
<dbReference type="SUPFAM" id="SSF50800">
    <property type="entry name" value="PK beta-barrel domain-like"/>
    <property type="match status" value="1"/>
</dbReference>
<evidence type="ECO:0000256" key="1">
    <source>
        <dbReference type="SAM" id="MobiDB-lite"/>
    </source>
</evidence>
<dbReference type="GO" id="GO:0030170">
    <property type="term" value="F:pyridoxal phosphate binding"/>
    <property type="evidence" value="ECO:0007669"/>
    <property type="project" value="InterPro"/>
</dbReference>
<feature type="compositionally biased region" description="Basic and acidic residues" evidence="1">
    <location>
        <begin position="34"/>
        <end position="49"/>
    </location>
</feature>
<feature type="domain" description="MOSC" evidence="2">
    <location>
        <begin position="42"/>
        <end position="179"/>
    </location>
</feature>